<keyword evidence="1 3" id="KW-0808">Transferase</keyword>
<evidence type="ECO:0000256" key="1">
    <source>
        <dbReference type="ARBA" id="ARBA00022679"/>
    </source>
</evidence>
<reference evidence="3 4" key="1">
    <citation type="submission" date="2023-06" db="EMBL/GenBank/DDBJ databases">
        <authorList>
            <person name="Yushchuk O."/>
            <person name="Binda E."/>
            <person name="Ruckert-Reed C."/>
            <person name="Fedorenko V."/>
            <person name="Kalinowski J."/>
            <person name="Marinelli F."/>
        </authorList>
    </citation>
    <scope>NUCLEOTIDE SEQUENCE [LARGE SCALE GENOMIC DNA]</scope>
    <source>
        <strain evidence="3 4">NRRL 3884</strain>
    </source>
</reference>
<keyword evidence="4" id="KW-1185">Reference proteome</keyword>
<dbReference type="EMBL" id="CP126980">
    <property type="protein sequence ID" value="WIN00551.1"/>
    <property type="molecule type" value="Genomic_DNA"/>
</dbReference>
<proteinExistence type="predicted"/>
<evidence type="ECO:0000313" key="3">
    <source>
        <dbReference type="EMBL" id="WIN00551.1"/>
    </source>
</evidence>
<evidence type="ECO:0000259" key="2">
    <source>
        <dbReference type="Pfam" id="PF13649"/>
    </source>
</evidence>
<dbReference type="GO" id="GO:0032259">
    <property type="term" value="P:methylation"/>
    <property type="evidence" value="ECO:0007669"/>
    <property type="project" value="UniProtKB-KW"/>
</dbReference>
<accession>A0ABY8WUB7</accession>
<gene>
    <name evidence="3" type="ORF">ACTOB_004265</name>
</gene>
<dbReference type="Proteomes" id="UP001240150">
    <property type="component" value="Chromosome"/>
</dbReference>
<dbReference type="InterPro" id="IPR041698">
    <property type="entry name" value="Methyltransf_25"/>
</dbReference>
<dbReference type="GO" id="GO:0008168">
    <property type="term" value="F:methyltransferase activity"/>
    <property type="evidence" value="ECO:0007669"/>
    <property type="project" value="UniProtKB-KW"/>
</dbReference>
<dbReference type="Gene3D" id="3.40.50.150">
    <property type="entry name" value="Vaccinia Virus protein VP39"/>
    <property type="match status" value="1"/>
</dbReference>
<protein>
    <submittedName>
        <fullName evidence="3">Class I SAM-dependent methyltransferase</fullName>
        <ecNumber evidence="3">2.1.-.-</ecNumber>
    </submittedName>
</protein>
<keyword evidence="3" id="KW-0489">Methyltransferase</keyword>
<dbReference type="InterPro" id="IPR029063">
    <property type="entry name" value="SAM-dependent_MTases_sf"/>
</dbReference>
<dbReference type="SUPFAM" id="SSF53335">
    <property type="entry name" value="S-adenosyl-L-methionine-dependent methyltransferases"/>
    <property type="match status" value="1"/>
</dbReference>
<dbReference type="Pfam" id="PF13649">
    <property type="entry name" value="Methyltransf_25"/>
    <property type="match status" value="1"/>
</dbReference>
<dbReference type="PANTHER" id="PTHR43861">
    <property type="entry name" value="TRANS-ACONITATE 2-METHYLTRANSFERASE-RELATED"/>
    <property type="match status" value="1"/>
</dbReference>
<dbReference type="RefSeq" id="WP_284922080.1">
    <property type="nucleotide sequence ID" value="NZ_CP126980.1"/>
</dbReference>
<evidence type="ECO:0000313" key="4">
    <source>
        <dbReference type="Proteomes" id="UP001240150"/>
    </source>
</evidence>
<sequence>MADDELADLLAEQITYYRARAGEYDATYPLDVHADADSRARLVAALETFAPYGRVLELACGTGQWTVELARHATSVTAVDAAPEVLEICRRRAGAPHVYLVEADLFTWRPRQRYDLVFFSGWLSHVPPQRFDDFWTLVADCLAPDGRVFVIDELPAVATQERPAPGQPAPAVHREVAGGRAFRAVKVLYSPGELRARLAPLGWHADVETVGWRFLWAVLRRDGRPGGAAGVP</sequence>
<organism evidence="3 4">
    <name type="scientific">Actinoplanes oblitus</name>
    <dbReference type="NCBI Taxonomy" id="3040509"/>
    <lineage>
        <taxon>Bacteria</taxon>
        <taxon>Bacillati</taxon>
        <taxon>Actinomycetota</taxon>
        <taxon>Actinomycetes</taxon>
        <taxon>Micromonosporales</taxon>
        <taxon>Micromonosporaceae</taxon>
        <taxon>Actinoplanes</taxon>
    </lineage>
</organism>
<name>A0ABY8WUB7_9ACTN</name>
<dbReference type="CDD" id="cd02440">
    <property type="entry name" value="AdoMet_MTases"/>
    <property type="match status" value="1"/>
</dbReference>
<feature type="domain" description="Methyltransferase" evidence="2">
    <location>
        <begin position="55"/>
        <end position="146"/>
    </location>
</feature>
<dbReference type="EC" id="2.1.-.-" evidence="3"/>